<organism evidence="11 12">
    <name type="scientific">Colocasia esculenta</name>
    <name type="common">Wild taro</name>
    <name type="synonym">Arum esculentum</name>
    <dbReference type="NCBI Taxonomy" id="4460"/>
    <lineage>
        <taxon>Eukaryota</taxon>
        <taxon>Viridiplantae</taxon>
        <taxon>Streptophyta</taxon>
        <taxon>Embryophyta</taxon>
        <taxon>Tracheophyta</taxon>
        <taxon>Spermatophyta</taxon>
        <taxon>Magnoliopsida</taxon>
        <taxon>Liliopsida</taxon>
        <taxon>Araceae</taxon>
        <taxon>Aroideae</taxon>
        <taxon>Colocasieae</taxon>
        <taxon>Colocasia</taxon>
    </lineage>
</organism>
<evidence type="ECO:0000256" key="1">
    <source>
        <dbReference type="ARBA" id="ARBA00004123"/>
    </source>
</evidence>
<evidence type="ECO:0000256" key="4">
    <source>
        <dbReference type="ARBA" id="ARBA00022454"/>
    </source>
</evidence>
<dbReference type="GO" id="GO:0030527">
    <property type="term" value="F:structural constituent of chromatin"/>
    <property type="evidence" value="ECO:0007669"/>
    <property type="project" value="InterPro"/>
</dbReference>
<dbReference type="GO" id="GO:0000786">
    <property type="term" value="C:nucleosome"/>
    <property type="evidence" value="ECO:0007669"/>
    <property type="project" value="UniProtKB-KW"/>
</dbReference>
<dbReference type="EMBL" id="NMUH01000574">
    <property type="protein sequence ID" value="MQL81556.1"/>
    <property type="molecule type" value="Genomic_DNA"/>
</dbReference>
<dbReference type="FunFam" id="1.10.20.10:FF:000103">
    <property type="entry name" value="Histone H2A type 1"/>
    <property type="match status" value="1"/>
</dbReference>
<dbReference type="InterPro" id="IPR009072">
    <property type="entry name" value="Histone-fold"/>
</dbReference>
<comment type="caution">
    <text evidence="11">The sequence shown here is derived from an EMBL/GenBank/DDBJ whole genome shotgun (WGS) entry which is preliminary data.</text>
</comment>
<keyword evidence="6" id="KW-0544">Nucleosome core</keyword>
<evidence type="ECO:0000313" key="11">
    <source>
        <dbReference type="EMBL" id="MQL81556.1"/>
    </source>
</evidence>
<proteinExistence type="inferred from homology"/>
<dbReference type="GO" id="GO:0003677">
    <property type="term" value="F:DNA binding"/>
    <property type="evidence" value="ECO:0007669"/>
    <property type="project" value="UniProtKB-KW"/>
</dbReference>
<dbReference type="GO" id="GO:0005634">
    <property type="term" value="C:nucleus"/>
    <property type="evidence" value="ECO:0007669"/>
    <property type="project" value="UniProtKB-SubCell"/>
</dbReference>
<dbReference type="InterPro" id="IPR002119">
    <property type="entry name" value="Histone_H2A"/>
</dbReference>
<keyword evidence="8" id="KW-0812">Transmembrane</keyword>
<dbReference type="AlphaFoldDB" id="A0A843UHS4"/>
<feature type="domain" description="Core Histone H2A/H2B/H3" evidence="9">
    <location>
        <begin position="141"/>
        <end position="190"/>
    </location>
</feature>
<keyword evidence="8" id="KW-0472">Membrane</keyword>
<feature type="domain" description="Histone H2A C-terminal" evidence="10">
    <location>
        <begin position="193"/>
        <end position="226"/>
    </location>
</feature>
<dbReference type="SMART" id="SM00414">
    <property type="entry name" value="H2A"/>
    <property type="match status" value="1"/>
</dbReference>
<evidence type="ECO:0000256" key="2">
    <source>
        <dbReference type="ARBA" id="ARBA00004286"/>
    </source>
</evidence>
<reference evidence="11" key="1">
    <citation type="submission" date="2017-07" db="EMBL/GenBank/DDBJ databases">
        <title>Taro Niue Genome Assembly and Annotation.</title>
        <authorList>
            <person name="Atibalentja N."/>
            <person name="Keating K."/>
            <person name="Fields C.J."/>
        </authorList>
    </citation>
    <scope>NUCLEOTIDE SEQUENCE</scope>
    <source>
        <strain evidence="11">Niue_2</strain>
        <tissue evidence="11">Leaf</tissue>
    </source>
</reference>
<dbReference type="Proteomes" id="UP000652761">
    <property type="component" value="Unassembled WGS sequence"/>
</dbReference>
<dbReference type="InterPro" id="IPR007125">
    <property type="entry name" value="H2A/H2B/H3"/>
</dbReference>
<evidence type="ECO:0000313" key="12">
    <source>
        <dbReference type="Proteomes" id="UP000652761"/>
    </source>
</evidence>
<protein>
    <recommendedName>
        <fullName evidence="6">Histone H2A</fullName>
    </recommendedName>
</protein>
<gene>
    <name evidence="11" type="ORF">Taro_014008</name>
</gene>
<dbReference type="Gene3D" id="1.10.20.10">
    <property type="entry name" value="Histone, subunit A"/>
    <property type="match status" value="1"/>
</dbReference>
<sequence length="236" mass="25449">MGKVGTPRGRTVGHHDEPPTGMGWSAAFRSVGGGDTTLASRREEVSAGSVRVAGGGENLSLKSLITSPQRSRFAFYNFYCFALLVAGGVVFHSRVSSRERSKMSSTGATKGGRGKPKAFKEVSRSQKASLQFPVGLKVGKYSKCIDNGAPNYLSLILEYLAAEVLELAGNAAKDNKKNRIVPRHIQLGVRNDEELRRLLGMMTIISDGVLPNTHLTLLPKKQSDRKGEIGSASQEF</sequence>
<dbReference type="CDD" id="cd00074">
    <property type="entry name" value="HFD_H2A"/>
    <property type="match status" value="1"/>
</dbReference>
<evidence type="ECO:0000259" key="10">
    <source>
        <dbReference type="Pfam" id="PF16211"/>
    </source>
</evidence>
<name>A0A843UHS4_COLES</name>
<comment type="subcellular location">
    <subcellularLocation>
        <location evidence="2">Chromosome</location>
    </subcellularLocation>
    <subcellularLocation>
        <location evidence="1 6">Nucleus</location>
    </subcellularLocation>
</comment>
<evidence type="ECO:0000256" key="3">
    <source>
        <dbReference type="ARBA" id="ARBA00010691"/>
    </source>
</evidence>
<evidence type="ECO:0000256" key="6">
    <source>
        <dbReference type="RuleBase" id="RU003767"/>
    </source>
</evidence>
<dbReference type="OrthoDB" id="9421954at2759"/>
<keyword evidence="8" id="KW-1133">Transmembrane helix</keyword>
<dbReference type="GO" id="GO:0046982">
    <property type="term" value="F:protein heterodimerization activity"/>
    <property type="evidence" value="ECO:0007669"/>
    <property type="project" value="InterPro"/>
</dbReference>
<keyword evidence="4 6" id="KW-0158">Chromosome</keyword>
<dbReference type="Pfam" id="PF16211">
    <property type="entry name" value="Histone_H2A_C"/>
    <property type="match status" value="1"/>
</dbReference>
<evidence type="ECO:0000256" key="8">
    <source>
        <dbReference type="SAM" id="Phobius"/>
    </source>
</evidence>
<comment type="subunit">
    <text evidence="6">The nucleosome is a histone octamer containing two molecules each of H2A, H2B, H3 and H4 assembled in one H3-H4 heterotetramer and two H2A-H2B heterodimers. The octamer wraps approximately 147 bp of DNA.</text>
</comment>
<dbReference type="Pfam" id="PF00125">
    <property type="entry name" value="Histone"/>
    <property type="match status" value="1"/>
</dbReference>
<evidence type="ECO:0000256" key="5">
    <source>
        <dbReference type="ARBA" id="ARBA00023242"/>
    </source>
</evidence>
<keyword evidence="6" id="KW-0238">DNA-binding</keyword>
<comment type="similarity">
    <text evidence="3 6">Belongs to the histone H2A family.</text>
</comment>
<keyword evidence="5 6" id="KW-0539">Nucleus</keyword>
<dbReference type="PANTHER" id="PTHR23430">
    <property type="entry name" value="HISTONE H2A"/>
    <property type="match status" value="1"/>
</dbReference>
<dbReference type="InterPro" id="IPR032454">
    <property type="entry name" value="Histone_H2A_C"/>
</dbReference>
<feature type="region of interest" description="Disordered" evidence="7">
    <location>
        <begin position="99"/>
        <end position="123"/>
    </location>
</feature>
<feature type="transmembrane region" description="Helical" evidence="8">
    <location>
        <begin position="73"/>
        <end position="93"/>
    </location>
</feature>
<feature type="region of interest" description="Disordered" evidence="7">
    <location>
        <begin position="1"/>
        <end position="23"/>
    </location>
</feature>
<evidence type="ECO:0000259" key="9">
    <source>
        <dbReference type="Pfam" id="PF00125"/>
    </source>
</evidence>
<dbReference type="PRINTS" id="PR00620">
    <property type="entry name" value="HISTONEH2A"/>
</dbReference>
<dbReference type="SUPFAM" id="SSF47113">
    <property type="entry name" value="Histone-fold"/>
    <property type="match status" value="1"/>
</dbReference>
<keyword evidence="12" id="KW-1185">Reference proteome</keyword>
<accession>A0A843UHS4</accession>
<evidence type="ECO:0000256" key="7">
    <source>
        <dbReference type="SAM" id="MobiDB-lite"/>
    </source>
</evidence>